<reference evidence="2" key="1">
    <citation type="submission" date="2021-03" db="EMBL/GenBank/DDBJ databases">
        <authorList>
            <person name="Jaffe A."/>
        </authorList>
    </citation>
    <scope>NUCLEOTIDE SEQUENCE</scope>
    <source>
        <strain evidence="2">RIFCSPLOWO2_01_FULL_58_19</strain>
    </source>
</reference>
<reference evidence="2" key="2">
    <citation type="submission" date="2021-05" db="EMBL/GenBank/DDBJ databases">
        <title>Protein family content uncovers lineage relationships and bacterial pathway maintenance mechanisms in DPANN archaea.</title>
        <authorList>
            <person name="Castelle C.J."/>
            <person name="Meheust R."/>
            <person name="Jaffe A.L."/>
            <person name="Seitz K."/>
            <person name="Gong X."/>
            <person name="Baker B.J."/>
            <person name="Banfield J.F."/>
        </authorList>
    </citation>
    <scope>NUCLEOTIDE SEQUENCE</scope>
    <source>
        <strain evidence="2">RIFCSPLOWO2_01_FULL_58_19</strain>
    </source>
</reference>
<evidence type="ECO:0000313" key="2">
    <source>
        <dbReference type="EMBL" id="MBS3063738.1"/>
    </source>
</evidence>
<dbReference type="EMBL" id="JAGVWE010000007">
    <property type="protein sequence ID" value="MBS3063738.1"/>
    <property type="molecule type" value="Genomic_DNA"/>
</dbReference>
<accession>A0A8T4L8Z4</accession>
<evidence type="ECO:0000313" key="3">
    <source>
        <dbReference type="Proteomes" id="UP000678237"/>
    </source>
</evidence>
<name>A0A8T4L8Z4_9ARCH</name>
<proteinExistence type="predicted"/>
<feature type="region of interest" description="Disordered" evidence="1">
    <location>
        <begin position="258"/>
        <end position="279"/>
    </location>
</feature>
<evidence type="ECO:0000256" key="1">
    <source>
        <dbReference type="SAM" id="MobiDB-lite"/>
    </source>
</evidence>
<gene>
    <name evidence="2" type="ORF">J4203_07790</name>
</gene>
<comment type="caution">
    <text evidence="2">The sequence shown here is derived from an EMBL/GenBank/DDBJ whole genome shotgun (WGS) entry which is preliminary data.</text>
</comment>
<dbReference type="Proteomes" id="UP000678237">
    <property type="component" value="Unassembled WGS sequence"/>
</dbReference>
<dbReference type="AlphaFoldDB" id="A0A8T4L8Z4"/>
<protein>
    <submittedName>
        <fullName evidence="2">Uncharacterized protein</fullName>
    </submittedName>
</protein>
<sequence>MRRLMETLQRAAQGTRTRLKTLGIKIRGRLSGRTSEARMFQRARRQDLVGIRGRRNLAYYTHSGRRKFVEVFRTDLGTEVGKKQTEIPETEQVRVLELSAGNAILARGIKTLFKDTVEVTATGLRRPPLPRERVARPTPKAPKQAIYPFKELDDYRVGRIERLISRFVKQGKTFHFVVCHAGETQTLHPKYLAGLLNQILTPDGRAYIEVIRPELMSDSNIRQAFASQGLHAELRNEWQEQPSSHLYVQSLCVTRLPATHPVTGSRPQEAGHPTRSPSA</sequence>
<organism evidence="2 3">
    <name type="scientific">Candidatus Iainarchaeum sp</name>
    <dbReference type="NCBI Taxonomy" id="3101447"/>
    <lineage>
        <taxon>Archaea</taxon>
        <taxon>Candidatus Iainarchaeota</taxon>
        <taxon>Candidatus Iainarchaeia</taxon>
        <taxon>Candidatus Iainarchaeales</taxon>
        <taxon>Candidatus Iainarchaeaceae</taxon>
        <taxon>Candidatus Iainarchaeum</taxon>
    </lineage>
</organism>